<name>A0A8S1HEQ9_9PELO</name>
<evidence type="ECO:0000259" key="3">
    <source>
        <dbReference type="PROSITE" id="PS01031"/>
    </source>
</evidence>
<evidence type="ECO:0000256" key="1">
    <source>
        <dbReference type="PROSITE-ProRule" id="PRU00285"/>
    </source>
</evidence>
<dbReference type="SUPFAM" id="SSF49764">
    <property type="entry name" value="HSP20-like chaperones"/>
    <property type="match status" value="1"/>
</dbReference>
<dbReference type="InterPro" id="IPR002068">
    <property type="entry name" value="A-crystallin/Hsp20_dom"/>
</dbReference>
<gene>
    <name evidence="4" type="ORF">CAUJ_LOCUS8667</name>
</gene>
<dbReference type="PANTHER" id="PTHR45640">
    <property type="entry name" value="HEAT SHOCK PROTEIN HSP-12.2-RELATED"/>
    <property type="match status" value="1"/>
</dbReference>
<reference evidence="4" key="1">
    <citation type="submission" date="2020-10" db="EMBL/GenBank/DDBJ databases">
        <authorList>
            <person name="Kikuchi T."/>
        </authorList>
    </citation>
    <scope>NUCLEOTIDE SEQUENCE</scope>
    <source>
        <strain evidence="4">NKZ352</strain>
    </source>
</reference>
<dbReference type="Gene3D" id="2.60.40.790">
    <property type="match status" value="1"/>
</dbReference>
<sequence>MSLLLFGGRRSPLDSFYREMRDIERAMAHPHWHAANFLDFNSAADVGQVTNDADKYGLKLDVSHFRPEELQVHLDGRKLTVEGKHESRTEHGSTQRSFVRSFLLPEDVDVAAVSSNLTNEGHLAIEAPKVATTRGRAIPITRASNEAITAKPKENAEKK</sequence>
<dbReference type="AlphaFoldDB" id="A0A8S1HEQ9"/>
<dbReference type="GO" id="GO:0005634">
    <property type="term" value="C:nucleus"/>
    <property type="evidence" value="ECO:0007669"/>
    <property type="project" value="TreeGrafter"/>
</dbReference>
<dbReference type="GO" id="GO:0005737">
    <property type="term" value="C:cytoplasm"/>
    <property type="evidence" value="ECO:0007669"/>
    <property type="project" value="TreeGrafter"/>
</dbReference>
<dbReference type="InterPro" id="IPR008978">
    <property type="entry name" value="HSP20-like_chaperone"/>
</dbReference>
<dbReference type="InterPro" id="IPR001436">
    <property type="entry name" value="Alpha-crystallin/sHSP_animal"/>
</dbReference>
<keyword evidence="5" id="KW-1185">Reference proteome</keyword>
<evidence type="ECO:0000313" key="5">
    <source>
        <dbReference type="Proteomes" id="UP000835052"/>
    </source>
</evidence>
<dbReference type="CDD" id="cd06526">
    <property type="entry name" value="metazoan_ACD"/>
    <property type="match status" value="1"/>
</dbReference>
<evidence type="ECO:0000256" key="2">
    <source>
        <dbReference type="RuleBase" id="RU003616"/>
    </source>
</evidence>
<protein>
    <recommendedName>
        <fullName evidence="3">SHSP domain-containing protein</fullName>
    </recommendedName>
</protein>
<dbReference type="Proteomes" id="UP000835052">
    <property type="component" value="Unassembled WGS sequence"/>
</dbReference>
<organism evidence="4 5">
    <name type="scientific">Caenorhabditis auriculariae</name>
    <dbReference type="NCBI Taxonomy" id="2777116"/>
    <lineage>
        <taxon>Eukaryota</taxon>
        <taxon>Metazoa</taxon>
        <taxon>Ecdysozoa</taxon>
        <taxon>Nematoda</taxon>
        <taxon>Chromadorea</taxon>
        <taxon>Rhabditida</taxon>
        <taxon>Rhabditina</taxon>
        <taxon>Rhabditomorpha</taxon>
        <taxon>Rhabditoidea</taxon>
        <taxon>Rhabditidae</taxon>
        <taxon>Peloderinae</taxon>
        <taxon>Caenorhabditis</taxon>
    </lineage>
</organism>
<comment type="similarity">
    <text evidence="1 2">Belongs to the small heat shock protein (HSP20) family.</text>
</comment>
<evidence type="ECO:0000313" key="4">
    <source>
        <dbReference type="EMBL" id="CAD6192748.1"/>
    </source>
</evidence>
<feature type="domain" description="SHSP" evidence="3">
    <location>
        <begin position="37"/>
        <end position="143"/>
    </location>
</feature>
<dbReference type="PANTHER" id="PTHR45640:SF32">
    <property type="entry name" value="STRESS-INDUCED PROTEIN 1"/>
    <property type="match status" value="1"/>
</dbReference>
<dbReference type="GO" id="GO:0051082">
    <property type="term" value="F:unfolded protein binding"/>
    <property type="evidence" value="ECO:0007669"/>
    <property type="project" value="TreeGrafter"/>
</dbReference>
<comment type="caution">
    <text evidence="4">The sequence shown here is derived from an EMBL/GenBank/DDBJ whole genome shotgun (WGS) entry which is preliminary data.</text>
</comment>
<dbReference type="PROSITE" id="PS01031">
    <property type="entry name" value="SHSP"/>
    <property type="match status" value="1"/>
</dbReference>
<dbReference type="PRINTS" id="PR00299">
    <property type="entry name" value="ACRYSTALLIN"/>
</dbReference>
<proteinExistence type="inferred from homology"/>
<dbReference type="GO" id="GO:0036498">
    <property type="term" value="P:IRE1-mediated unfolded protein response"/>
    <property type="evidence" value="ECO:0007669"/>
    <property type="project" value="TreeGrafter"/>
</dbReference>
<dbReference type="OrthoDB" id="1431247at2759"/>
<dbReference type="EMBL" id="CAJGYM010000029">
    <property type="protein sequence ID" value="CAD6192748.1"/>
    <property type="molecule type" value="Genomic_DNA"/>
</dbReference>
<dbReference type="GO" id="GO:0009408">
    <property type="term" value="P:response to heat"/>
    <property type="evidence" value="ECO:0007669"/>
    <property type="project" value="TreeGrafter"/>
</dbReference>
<dbReference type="GO" id="GO:0042026">
    <property type="term" value="P:protein refolding"/>
    <property type="evidence" value="ECO:0007669"/>
    <property type="project" value="TreeGrafter"/>
</dbReference>
<dbReference type="Pfam" id="PF00011">
    <property type="entry name" value="HSP20"/>
    <property type="match status" value="1"/>
</dbReference>
<accession>A0A8S1HEQ9</accession>